<dbReference type="PANTHER" id="PTHR30348:SF4">
    <property type="entry name" value="DUF72 DOMAIN-CONTAINING PROTEIN"/>
    <property type="match status" value="1"/>
</dbReference>
<dbReference type="InterPro" id="IPR036520">
    <property type="entry name" value="UPF0759_sf"/>
</dbReference>
<dbReference type="InterPro" id="IPR002763">
    <property type="entry name" value="DUF72"/>
</dbReference>
<dbReference type="Proteomes" id="UP000287527">
    <property type="component" value="Unassembled WGS sequence"/>
</dbReference>
<dbReference type="EMBL" id="SBII01000005">
    <property type="protein sequence ID" value="RWX00570.1"/>
    <property type="molecule type" value="Genomic_DNA"/>
</dbReference>
<comment type="caution">
    <text evidence="1">The sequence shown here is derived from an EMBL/GenBank/DDBJ whole genome shotgun (WGS) entry which is preliminary data.</text>
</comment>
<dbReference type="Gene3D" id="3.20.20.410">
    <property type="entry name" value="Protein of unknown function UPF0759"/>
    <property type="match status" value="1"/>
</dbReference>
<dbReference type="SUPFAM" id="SSF117396">
    <property type="entry name" value="TM1631-like"/>
    <property type="match status" value="1"/>
</dbReference>
<keyword evidence="2" id="KW-1185">Reference proteome</keyword>
<dbReference type="PANTHER" id="PTHR30348">
    <property type="entry name" value="UNCHARACTERIZED PROTEIN YECE"/>
    <property type="match status" value="1"/>
</dbReference>
<dbReference type="RefSeq" id="WP_128389799.1">
    <property type="nucleotide sequence ID" value="NZ_SBII01000005.1"/>
</dbReference>
<organism evidence="1 2">
    <name type="scientific">Flavobacterium cerinum</name>
    <dbReference type="NCBI Taxonomy" id="2502784"/>
    <lineage>
        <taxon>Bacteria</taxon>
        <taxon>Pseudomonadati</taxon>
        <taxon>Bacteroidota</taxon>
        <taxon>Flavobacteriia</taxon>
        <taxon>Flavobacteriales</taxon>
        <taxon>Flavobacteriaceae</taxon>
        <taxon>Flavobacterium</taxon>
    </lineage>
</organism>
<sequence>MKKEKPYIGCSSYTTLSWKYLFYPEELSKNKWFDYYCKHFNTYELNSTFYRFPTVKTLSNWYNKTPEDFMFSVKVPKLITHIHKFENCKEEIAKFYAICHEGLRDKLGCVLFQLPPSFSYTTAKLELIINSLDPGFKNVVEFRNESWWREDVFKTIRKKNITLCSVSYPGLPSIILQTAKIGYVRMHGNPNLFYSKYDIETINTLKKETANKYFEEVYIYFNNTASTAAIINALELKELIKIHK</sequence>
<reference evidence="1 2" key="1">
    <citation type="submission" date="2019-01" db="EMBL/GenBank/DDBJ databases">
        <title>Flavobacterium sp. nov.,isolated from freshwater.</title>
        <authorList>
            <person name="Zhang R."/>
            <person name="Du Z.-J."/>
        </authorList>
    </citation>
    <scope>NUCLEOTIDE SEQUENCE [LARGE SCALE GENOMIC DNA]</scope>
    <source>
        <strain evidence="1 2">1E403</strain>
    </source>
</reference>
<name>A0A3S3QLA6_9FLAO</name>
<dbReference type="OrthoDB" id="9780310at2"/>
<protein>
    <submittedName>
        <fullName evidence="1">DUF72 domain-containing protein</fullName>
    </submittedName>
</protein>
<evidence type="ECO:0000313" key="1">
    <source>
        <dbReference type="EMBL" id="RWX00570.1"/>
    </source>
</evidence>
<proteinExistence type="predicted"/>
<evidence type="ECO:0000313" key="2">
    <source>
        <dbReference type="Proteomes" id="UP000287527"/>
    </source>
</evidence>
<accession>A0A3S3QLA6</accession>
<dbReference type="AlphaFoldDB" id="A0A3S3QLA6"/>
<gene>
    <name evidence="1" type="ORF">EPI11_09880</name>
</gene>
<dbReference type="Pfam" id="PF01904">
    <property type="entry name" value="DUF72"/>
    <property type="match status" value="1"/>
</dbReference>